<evidence type="ECO:0000313" key="3">
    <source>
        <dbReference type="Proteomes" id="UP000184212"/>
    </source>
</evidence>
<reference evidence="2 3" key="1">
    <citation type="submission" date="2016-11" db="EMBL/GenBank/DDBJ databases">
        <authorList>
            <person name="Jaros S."/>
            <person name="Januszkiewicz K."/>
            <person name="Wedrychowicz H."/>
        </authorList>
    </citation>
    <scope>NUCLEOTIDE SEQUENCE [LARGE SCALE GENOMIC DNA]</scope>
    <source>
        <strain evidence="2 3">DSM 24574</strain>
    </source>
</reference>
<proteinExistence type="predicted"/>
<evidence type="ECO:0000313" key="2">
    <source>
        <dbReference type="EMBL" id="SHG54620.1"/>
    </source>
</evidence>
<name>A0A1M5KPL8_9BACT</name>
<dbReference type="InterPro" id="IPR019861">
    <property type="entry name" value="PorP/SprF_Bacteroidetes"/>
</dbReference>
<accession>A0A1M5KPL8</accession>
<dbReference type="NCBIfam" id="TIGR03519">
    <property type="entry name" value="T9SS_PorP_fam"/>
    <property type="match status" value="1"/>
</dbReference>
<dbReference type="RefSeq" id="WP_073131198.1">
    <property type="nucleotide sequence ID" value="NZ_FQWQ01000001.1"/>
</dbReference>
<organism evidence="2 3">
    <name type="scientific">Chryseolinea serpens</name>
    <dbReference type="NCBI Taxonomy" id="947013"/>
    <lineage>
        <taxon>Bacteria</taxon>
        <taxon>Pseudomonadati</taxon>
        <taxon>Bacteroidota</taxon>
        <taxon>Cytophagia</taxon>
        <taxon>Cytophagales</taxon>
        <taxon>Fulvivirgaceae</taxon>
        <taxon>Chryseolinea</taxon>
    </lineage>
</organism>
<dbReference type="Proteomes" id="UP000184212">
    <property type="component" value="Unassembled WGS sequence"/>
</dbReference>
<protein>
    <submittedName>
        <fullName evidence="2">Type IX secretion system membrane protein, PorP/SprF family</fullName>
    </submittedName>
</protein>
<feature type="chain" id="PRO_5012454691" evidence="1">
    <location>
        <begin position="20"/>
        <end position="335"/>
    </location>
</feature>
<dbReference type="STRING" id="947013.SAMN04488109_0762"/>
<keyword evidence="1" id="KW-0732">Signal</keyword>
<dbReference type="Pfam" id="PF11751">
    <property type="entry name" value="PorP_SprF"/>
    <property type="match status" value="1"/>
</dbReference>
<evidence type="ECO:0000256" key="1">
    <source>
        <dbReference type="SAM" id="SignalP"/>
    </source>
</evidence>
<dbReference type="OrthoDB" id="978914at2"/>
<gene>
    <name evidence="2" type="ORF">SAMN04488109_0762</name>
</gene>
<keyword evidence="3" id="KW-1185">Reference proteome</keyword>
<feature type="signal peptide" evidence="1">
    <location>
        <begin position="1"/>
        <end position="19"/>
    </location>
</feature>
<dbReference type="AlphaFoldDB" id="A0A1M5KPL8"/>
<dbReference type="EMBL" id="FQWQ01000001">
    <property type="protein sequence ID" value="SHG54620.1"/>
    <property type="molecule type" value="Genomic_DNA"/>
</dbReference>
<sequence length="335" mass="37208">MGRFLPIVLLCLTISTARAQYVPNSNQGFQFMSMFNPAFAGVEGYQDLKLGYRYQWAGFGKNAPKFINLAYTVRIKEPLDLNMNSTRTGTVDPQKKNEEVPGIKKSIQALGINVFNENIGVMKRLGGGITYAFHYPVGKKAMLSTGLSVLIDNTKIDVSKLYLGINAQPDQFYQDLVANGANHTNLNVRAGIMVYGPRYYFGVSYLPLVNSVLKTSEAAFSDQFYKGSAQAGVSFPVSPAVDIKPSVLVLMQEDNKFLIDYNVKVYLEQKLWFGVTYRDIKSIVGTVGFNLNEKLGASYSYEVSSGGMQQFSSGSHELVIALRLNNTKRLSQQIW</sequence>